<gene>
    <name evidence="2" type="ORF">SAMN05443248_7726</name>
</gene>
<dbReference type="EMBL" id="LT670817">
    <property type="protein sequence ID" value="SHI04720.1"/>
    <property type="molecule type" value="Genomic_DNA"/>
</dbReference>
<evidence type="ECO:0000256" key="1">
    <source>
        <dbReference type="SAM" id="Phobius"/>
    </source>
</evidence>
<evidence type="ECO:0000313" key="2">
    <source>
        <dbReference type="EMBL" id="SHI04720.1"/>
    </source>
</evidence>
<evidence type="ECO:0000313" key="3">
    <source>
        <dbReference type="Proteomes" id="UP000189796"/>
    </source>
</evidence>
<feature type="transmembrane region" description="Helical" evidence="1">
    <location>
        <begin position="6"/>
        <end position="26"/>
    </location>
</feature>
<dbReference type="Proteomes" id="UP000189796">
    <property type="component" value="Chromosome I"/>
</dbReference>
<sequence length="175" mass="20187">MPSATSSTVGWIVLWACLALGIKLILNHFSKRTREKREAEHRATLKARREEREDKRPTMAEALESELDWYRRFAISGDDEARRNNALYARLLMEDDLGLYAEGPRPYEIDQVHRDILLAHARKDAAEALATSRTLLQEVRSLTSALNELVRAVIVSMVVLLAVRWWKSGFALWWQ</sequence>
<proteinExistence type="predicted"/>
<keyword evidence="1" id="KW-1133">Transmembrane helix</keyword>
<protein>
    <submittedName>
        <fullName evidence="2">Uncharacterized protein</fullName>
    </submittedName>
</protein>
<keyword evidence="1" id="KW-0472">Membrane</keyword>
<dbReference type="AlphaFoldDB" id="A0A1M5XY56"/>
<feature type="transmembrane region" description="Helical" evidence="1">
    <location>
        <begin position="149"/>
        <end position="166"/>
    </location>
</feature>
<keyword evidence="1" id="KW-0812">Transmembrane</keyword>
<organism evidence="2 3">
    <name type="scientific">Bradyrhizobium erythrophlei</name>
    <dbReference type="NCBI Taxonomy" id="1437360"/>
    <lineage>
        <taxon>Bacteria</taxon>
        <taxon>Pseudomonadati</taxon>
        <taxon>Pseudomonadota</taxon>
        <taxon>Alphaproteobacteria</taxon>
        <taxon>Hyphomicrobiales</taxon>
        <taxon>Nitrobacteraceae</taxon>
        <taxon>Bradyrhizobium</taxon>
    </lineage>
</organism>
<accession>A0A1M5XY56</accession>
<reference evidence="2 3" key="1">
    <citation type="submission" date="2016-11" db="EMBL/GenBank/DDBJ databases">
        <authorList>
            <person name="Jaros S."/>
            <person name="Januszkiewicz K."/>
            <person name="Wedrychowicz H."/>
        </authorList>
    </citation>
    <scope>NUCLEOTIDE SEQUENCE [LARGE SCALE GENOMIC DNA]</scope>
    <source>
        <strain evidence="2 3">GAS138</strain>
    </source>
</reference>
<dbReference type="RefSeq" id="WP_079605869.1">
    <property type="nucleotide sequence ID" value="NZ_LT670817.1"/>
</dbReference>
<name>A0A1M5XY56_9BRAD</name>